<sequence length="161" mass="17179">MGIFSLSFQIGAMTEVSPQDANDFVQDFLSSTQDSDGLGFFVNNVSASLPMFVPGAGIILGIYSGWSTGFGFAAIATMAPGLADIEPLTLLYYSPYGAMELVAYSIAMSRSFLVVYSLVKKVNPKSLIKPSIIEIGIVVAILVIAGYLEEYLIQASQTPPM</sequence>
<organism evidence="1 2">
    <name type="scientific">Candidatus Nitrosomaritimum aestuariumsis</name>
    <dbReference type="NCBI Taxonomy" id="3342354"/>
    <lineage>
        <taxon>Archaea</taxon>
        <taxon>Nitrososphaerota</taxon>
        <taxon>Nitrososphaeria</taxon>
        <taxon>Nitrosopumilales</taxon>
        <taxon>Nitrosopumilaceae</taxon>
        <taxon>Candidatus Nitrosomaritimum</taxon>
    </lineage>
</organism>
<proteinExistence type="predicted"/>
<dbReference type="Proteomes" id="UP000559653">
    <property type="component" value="Unassembled WGS sequence"/>
</dbReference>
<gene>
    <name evidence="1" type="ORF">H2B03_02665</name>
</gene>
<dbReference type="EMBL" id="JACEMZ010000009">
    <property type="protein sequence ID" value="MBA4452063.1"/>
    <property type="molecule type" value="Genomic_DNA"/>
</dbReference>
<evidence type="ECO:0000313" key="2">
    <source>
        <dbReference type="Proteomes" id="UP000559653"/>
    </source>
</evidence>
<evidence type="ECO:0000313" key="1">
    <source>
        <dbReference type="EMBL" id="MBA4452063.1"/>
    </source>
</evidence>
<accession>A0AC60VXS0</accession>
<protein>
    <submittedName>
        <fullName evidence="1">Stage II sporulation protein M</fullName>
    </submittedName>
</protein>
<reference evidence="1 2" key="1">
    <citation type="journal article" date="2020" name="Appl. Environ. Microbiol.">
        <title>Genomic Characteristics of a Novel Species of Ammonia-Oxidizing Archaea from the Jiulong River Estuary.</title>
        <authorList>
            <person name="Zou D."/>
            <person name="Wan R."/>
            <person name="Han L."/>
            <person name="Xu M.N."/>
            <person name="Liu Y."/>
            <person name="Liu H."/>
            <person name="Kao S.J."/>
            <person name="Li M."/>
        </authorList>
    </citation>
    <scope>NUCLEOTIDE SEQUENCE [LARGE SCALE GENOMIC DNA]</scope>
    <source>
        <strain evidence="1">W1bin1</strain>
    </source>
</reference>
<comment type="caution">
    <text evidence="1">The sequence shown here is derived from an EMBL/GenBank/DDBJ whole genome shotgun (WGS) entry which is preliminary data.</text>
</comment>
<name>A0AC60VXS0_9ARCH</name>